<dbReference type="EMBL" id="CAJOBA010036042">
    <property type="protein sequence ID" value="CAF4015674.1"/>
    <property type="molecule type" value="Genomic_DNA"/>
</dbReference>
<reference evidence="2" key="1">
    <citation type="submission" date="2021-02" db="EMBL/GenBank/DDBJ databases">
        <authorList>
            <person name="Nowell W R."/>
        </authorList>
    </citation>
    <scope>NUCLEOTIDE SEQUENCE</scope>
</reference>
<evidence type="ECO:0000313" key="2">
    <source>
        <dbReference type="EMBL" id="CAF4015674.1"/>
    </source>
</evidence>
<proteinExistence type="predicted"/>
<sequence>MLSDDGVRCAQPYFPPQITFSTYDNKAITAVDELNQQAYRSYIITSTLTEYSFAMQHFPFAIPDSPESKYYVQLKLDYPSNSCNYGTYWKYGDYLSSAFPSHWNFNHSSFTIDNFVNFRYEMIHSNNNTGDEDYWYSNETCQIDTGENFPCQEIYFKKTTDIPLKTAEVVRRRWEVLHETIYYKVISIGKPDDRLFKRIPQNWAYNCTDLSLGLLYNPQLLVISLDKTSSVQLWLNTPPHRINGNDTVIIEWHPSTASKCNDCVTWTPKRFSFNSTNFQQTQTLHITRVKDGQGVYLIPIFSGGQQEPINRQYPNVKVLSLQLNSRLLLTHVDKIIQFKKLKKLILYTPLSSLLLQDCISFDQLQLILEQSSNLNAIQLPLKYLIVLLHNVPSSLHVLLQQKVKLLEIQDEWSIENEEDYLLVEKLANVFLNVEQMGFRSNNNNTTQQLLKVVKMILQHMTSLRKFHILSYDAVMTHSHFYLHSPIIIWLKQQSSTYIEYASTVLDIWIIHQN</sequence>
<name>A0A8S2NR53_9BILA</name>
<dbReference type="Proteomes" id="UP000677228">
    <property type="component" value="Unassembled WGS sequence"/>
</dbReference>
<dbReference type="AlphaFoldDB" id="A0A8S2NR53"/>
<evidence type="ECO:0000313" key="1">
    <source>
        <dbReference type="EMBL" id="CAF1206328.1"/>
    </source>
</evidence>
<gene>
    <name evidence="1" type="ORF">OVA965_LOCUS24232</name>
    <name evidence="2" type="ORF">TMI583_LOCUS24952</name>
</gene>
<organism evidence="2 3">
    <name type="scientific">Didymodactylos carnosus</name>
    <dbReference type="NCBI Taxonomy" id="1234261"/>
    <lineage>
        <taxon>Eukaryota</taxon>
        <taxon>Metazoa</taxon>
        <taxon>Spiralia</taxon>
        <taxon>Gnathifera</taxon>
        <taxon>Rotifera</taxon>
        <taxon>Eurotatoria</taxon>
        <taxon>Bdelloidea</taxon>
        <taxon>Philodinida</taxon>
        <taxon>Philodinidae</taxon>
        <taxon>Didymodactylos</taxon>
    </lineage>
</organism>
<protein>
    <submittedName>
        <fullName evidence="2">Uncharacterized protein</fullName>
    </submittedName>
</protein>
<dbReference type="Proteomes" id="UP000682733">
    <property type="component" value="Unassembled WGS sequence"/>
</dbReference>
<dbReference type="EMBL" id="CAJNOK010014509">
    <property type="protein sequence ID" value="CAF1206328.1"/>
    <property type="molecule type" value="Genomic_DNA"/>
</dbReference>
<comment type="caution">
    <text evidence="2">The sequence shown here is derived from an EMBL/GenBank/DDBJ whole genome shotgun (WGS) entry which is preliminary data.</text>
</comment>
<accession>A0A8S2NR53</accession>
<evidence type="ECO:0000313" key="3">
    <source>
        <dbReference type="Proteomes" id="UP000682733"/>
    </source>
</evidence>